<gene>
    <name evidence="8" type="ORF">B0J15DRAFT_494932</name>
</gene>
<keyword evidence="9" id="KW-1185">Reference proteome</keyword>
<dbReference type="AlphaFoldDB" id="A0A9P9HC70"/>
<dbReference type="Pfam" id="PF00172">
    <property type="entry name" value="Zn_clus"/>
    <property type="match status" value="1"/>
</dbReference>
<dbReference type="InterPro" id="IPR050815">
    <property type="entry name" value="TF_fung"/>
</dbReference>
<dbReference type="CDD" id="cd12148">
    <property type="entry name" value="fungal_TF_MHR"/>
    <property type="match status" value="1"/>
</dbReference>
<feature type="region of interest" description="Disordered" evidence="6">
    <location>
        <begin position="472"/>
        <end position="497"/>
    </location>
</feature>
<dbReference type="GO" id="GO:0005634">
    <property type="term" value="C:nucleus"/>
    <property type="evidence" value="ECO:0007669"/>
    <property type="project" value="UniProtKB-SubCell"/>
</dbReference>
<dbReference type="InterPro" id="IPR036864">
    <property type="entry name" value="Zn2-C6_fun-type_DNA-bd_sf"/>
</dbReference>
<dbReference type="Gene3D" id="4.10.240.10">
    <property type="entry name" value="Zn(2)-C6 fungal-type DNA-binding domain"/>
    <property type="match status" value="1"/>
</dbReference>
<comment type="caution">
    <text evidence="8">The sequence shown here is derived from an EMBL/GenBank/DDBJ whole genome shotgun (WGS) entry which is preliminary data.</text>
</comment>
<keyword evidence="4" id="KW-0804">Transcription</keyword>
<feature type="compositionally biased region" description="Polar residues" evidence="6">
    <location>
        <begin position="751"/>
        <end position="780"/>
    </location>
</feature>
<dbReference type="SUPFAM" id="SSF57701">
    <property type="entry name" value="Zn2/Cys6 DNA-binding domain"/>
    <property type="match status" value="1"/>
</dbReference>
<dbReference type="SMART" id="SM00906">
    <property type="entry name" value="Fungal_trans"/>
    <property type="match status" value="1"/>
</dbReference>
<dbReference type="GO" id="GO:0000981">
    <property type="term" value="F:DNA-binding transcription factor activity, RNA polymerase II-specific"/>
    <property type="evidence" value="ECO:0007669"/>
    <property type="project" value="InterPro"/>
</dbReference>
<evidence type="ECO:0000313" key="8">
    <source>
        <dbReference type="EMBL" id="KAH7254853.1"/>
    </source>
</evidence>
<keyword evidence="2" id="KW-0479">Metal-binding</keyword>
<keyword evidence="5" id="KW-0539">Nucleus</keyword>
<dbReference type="EMBL" id="JAGTJS010000010">
    <property type="protein sequence ID" value="KAH7254853.1"/>
    <property type="molecule type" value="Genomic_DNA"/>
</dbReference>
<feature type="region of interest" description="Disordered" evidence="6">
    <location>
        <begin position="197"/>
        <end position="221"/>
    </location>
</feature>
<feature type="region of interest" description="Disordered" evidence="6">
    <location>
        <begin position="735"/>
        <end position="783"/>
    </location>
</feature>
<dbReference type="SMART" id="SM00066">
    <property type="entry name" value="GAL4"/>
    <property type="match status" value="1"/>
</dbReference>
<dbReference type="Proteomes" id="UP000736672">
    <property type="component" value="Unassembled WGS sequence"/>
</dbReference>
<dbReference type="CDD" id="cd00067">
    <property type="entry name" value="GAL4"/>
    <property type="match status" value="1"/>
</dbReference>
<dbReference type="GO" id="GO:0003677">
    <property type="term" value="F:DNA binding"/>
    <property type="evidence" value="ECO:0007669"/>
    <property type="project" value="InterPro"/>
</dbReference>
<dbReference type="PROSITE" id="PS00463">
    <property type="entry name" value="ZN2_CY6_FUNGAL_1"/>
    <property type="match status" value="1"/>
</dbReference>
<dbReference type="PANTHER" id="PTHR47338:SF23">
    <property type="entry name" value="ZN(II)2CYS6 TRANSCRIPTION FACTOR (EUROFUNG)"/>
    <property type="match status" value="1"/>
</dbReference>
<feature type="domain" description="Zn(2)-C6 fungal-type" evidence="7">
    <location>
        <begin position="63"/>
        <end position="93"/>
    </location>
</feature>
<dbReference type="GO" id="GO:0008270">
    <property type="term" value="F:zinc ion binding"/>
    <property type="evidence" value="ECO:0007669"/>
    <property type="project" value="InterPro"/>
</dbReference>
<name>A0A9P9HC70_FUSSL</name>
<proteinExistence type="predicted"/>
<evidence type="ECO:0000256" key="4">
    <source>
        <dbReference type="ARBA" id="ARBA00023163"/>
    </source>
</evidence>
<dbReference type="InterPro" id="IPR001138">
    <property type="entry name" value="Zn2Cys6_DnaBD"/>
</dbReference>
<sequence>MQLNSISDSGLFNSAFLHLLGQRAIHRIPMQHSTETSSINAEGAANMSASAIVGPGGESEIPSCQGCRRRKLRCSRDKPTCNHCQRLASPCVYDAKKNKPGMKPGVIESLSRRVEALENTVYDSSRQDSDDLPSAPLSDTSQLVGAFSSLIQELRGLVSAPRNVAPLQTIHSSPEALHQTAPTPAQLSSVTEVAVVSPSHREPHSAHPPSRKRRRVDSCGNPNIELASQLGELGGSSSQLPPPELLEEIVTAYFNLIQPWIPVLHETRFRSRFYNHEQLPPLAVLLHAIVVAAIRFVDCDSHQLSAPEVETWMARSRSIVILSAMDGLSVENLQALSIIAFSDMGSGDVSRAWPSIGSLTRTVEYLQLSVEADDRQERPLLKPLPSIPPSKNWTQDEERRRVFWNIFNLDRLCSVMTGWNTSLTSDDVRRRLPADGGLWHKEETVLTPYFGIWDRSAARIGNSIVFLPAHYPSPEQTTDAPPGPETPLTTPTVPKGTTTVDMSTVGAFAYCIEATESLSQVTTYFLQQRINFKDRQEVSNWLTRFKELDLRLVHWKMFLPQKWKDSNISRRPTIINMDPNLTLAHITHNTSMILLHQQIAYPAPQWTTIVRMPSAHSAETCQIAASETATITQKYLKYTPNNSPVNSQFSFCVFVSARSLLVHWRYYKTDLAPEFWQLVESLEEMAKRWVGPILKEKHKNSLAGKYSAQLRALHKKCEEHPDFSLDVLGYSTDGFPPADIEANPGHETPQDQDSTLSKPQETQPVHQPQQLDSTINNIPTTMPMGQLNSLIQASPTNQNTEQHSPDELSAISTVLMDQGFMQLDRVISFDDMLFSAQTANDQGTAFQVDNWTLG</sequence>
<keyword evidence="3" id="KW-0805">Transcription regulation</keyword>
<evidence type="ECO:0000256" key="6">
    <source>
        <dbReference type="SAM" id="MobiDB-lite"/>
    </source>
</evidence>
<evidence type="ECO:0000256" key="2">
    <source>
        <dbReference type="ARBA" id="ARBA00022723"/>
    </source>
</evidence>
<dbReference type="PROSITE" id="PS50048">
    <property type="entry name" value="ZN2_CY6_FUNGAL_2"/>
    <property type="match status" value="1"/>
</dbReference>
<dbReference type="Pfam" id="PF04082">
    <property type="entry name" value="Fungal_trans"/>
    <property type="match status" value="1"/>
</dbReference>
<dbReference type="GO" id="GO:0006351">
    <property type="term" value="P:DNA-templated transcription"/>
    <property type="evidence" value="ECO:0007669"/>
    <property type="project" value="InterPro"/>
</dbReference>
<evidence type="ECO:0000259" key="7">
    <source>
        <dbReference type="PROSITE" id="PS50048"/>
    </source>
</evidence>
<evidence type="ECO:0000256" key="1">
    <source>
        <dbReference type="ARBA" id="ARBA00004123"/>
    </source>
</evidence>
<organism evidence="8 9">
    <name type="scientific">Fusarium solani</name>
    <name type="common">Filamentous fungus</name>
    <dbReference type="NCBI Taxonomy" id="169388"/>
    <lineage>
        <taxon>Eukaryota</taxon>
        <taxon>Fungi</taxon>
        <taxon>Dikarya</taxon>
        <taxon>Ascomycota</taxon>
        <taxon>Pezizomycotina</taxon>
        <taxon>Sordariomycetes</taxon>
        <taxon>Hypocreomycetidae</taxon>
        <taxon>Hypocreales</taxon>
        <taxon>Nectriaceae</taxon>
        <taxon>Fusarium</taxon>
        <taxon>Fusarium solani species complex</taxon>
    </lineage>
</organism>
<evidence type="ECO:0000313" key="9">
    <source>
        <dbReference type="Proteomes" id="UP000736672"/>
    </source>
</evidence>
<comment type="subcellular location">
    <subcellularLocation>
        <location evidence="1">Nucleus</location>
    </subcellularLocation>
</comment>
<evidence type="ECO:0000256" key="5">
    <source>
        <dbReference type="ARBA" id="ARBA00023242"/>
    </source>
</evidence>
<reference evidence="8" key="1">
    <citation type="journal article" date="2021" name="Nat. Commun.">
        <title>Genetic determinants of endophytism in the Arabidopsis root mycobiome.</title>
        <authorList>
            <person name="Mesny F."/>
            <person name="Miyauchi S."/>
            <person name="Thiergart T."/>
            <person name="Pickel B."/>
            <person name="Atanasova L."/>
            <person name="Karlsson M."/>
            <person name="Huettel B."/>
            <person name="Barry K.W."/>
            <person name="Haridas S."/>
            <person name="Chen C."/>
            <person name="Bauer D."/>
            <person name="Andreopoulos W."/>
            <person name="Pangilinan J."/>
            <person name="LaButti K."/>
            <person name="Riley R."/>
            <person name="Lipzen A."/>
            <person name="Clum A."/>
            <person name="Drula E."/>
            <person name="Henrissat B."/>
            <person name="Kohler A."/>
            <person name="Grigoriev I.V."/>
            <person name="Martin F.M."/>
            <person name="Hacquard S."/>
        </authorList>
    </citation>
    <scope>NUCLEOTIDE SEQUENCE</scope>
    <source>
        <strain evidence="8">FSSC 5 MPI-SDFR-AT-0091</strain>
    </source>
</reference>
<dbReference type="InterPro" id="IPR007219">
    <property type="entry name" value="XnlR_reg_dom"/>
</dbReference>
<feature type="compositionally biased region" description="Low complexity" evidence="6">
    <location>
        <begin position="486"/>
        <end position="497"/>
    </location>
</feature>
<dbReference type="OrthoDB" id="4456959at2759"/>
<evidence type="ECO:0000256" key="3">
    <source>
        <dbReference type="ARBA" id="ARBA00023015"/>
    </source>
</evidence>
<accession>A0A9P9HC70</accession>
<protein>
    <submittedName>
        <fullName evidence="8">Fungal-specific transcription factor domain-containing protein</fullName>
    </submittedName>
</protein>
<dbReference type="PANTHER" id="PTHR47338">
    <property type="entry name" value="ZN(II)2CYS6 TRANSCRIPTION FACTOR (EUROFUNG)-RELATED"/>
    <property type="match status" value="1"/>
</dbReference>